<dbReference type="InterPro" id="IPR031335">
    <property type="entry name" value="Glyco_hydro_63_C"/>
</dbReference>
<dbReference type="RefSeq" id="WP_146380291.1">
    <property type="nucleotide sequence ID" value="NZ_VOEJ01000001.1"/>
</dbReference>
<reference evidence="3 4" key="1">
    <citation type="submission" date="2019-07" db="EMBL/GenBank/DDBJ databases">
        <authorList>
            <person name="Kim J."/>
        </authorList>
    </citation>
    <scope>NUCLEOTIDE SEQUENCE [LARGE SCALE GENOMIC DNA]</scope>
    <source>
        <strain evidence="4">dk17</strain>
    </source>
</reference>
<evidence type="ECO:0000313" key="3">
    <source>
        <dbReference type="EMBL" id="TWR31393.1"/>
    </source>
</evidence>
<dbReference type="InterPro" id="IPR008928">
    <property type="entry name" value="6-hairpin_glycosidase_sf"/>
</dbReference>
<feature type="domain" description="Mannosylglycerate hydrolase MGH1-like glycoside hydrolase" evidence="2">
    <location>
        <begin position="411"/>
        <end position="642"/>
    </location>
</feature>
<gene>
    <name evidence="3" type="ORF">FPZ43_02645</name>
</gene>
<name>A0A563UJB1_9SPHI</name>
<dbReference type="GO" id="GO:0009311">
    <property type="term" value="P:oligosaccharide metabolic process"/>
    <property type="evidence" value="ECO:0007669"/>
    <property type="project" value="InterPro"/>
</dbReference>
<dbReference type="GO" id="GO:0004573">
    <property type="term" value="F:Glc3Man9GlcNAc2 oligosaccharide glucosidase activity"/>
    <property type="evidence" value="ECO:0007669"/>
    <property type="project" value="InterPro"/>
</dbReference>
<dbReference type="Gene3D" id="1.50.10.10">
    <property type="match status" value="1"/>
</dbReference>
<dbReference type="InterPro" id="IPR012341">
    <property type="entry name" value="6hp_glycosidase-like_sf"/>
</dbReference>
<evidence type="ECO:0000313" key="4">
    <source>
        <dbReference type="Proteomes" id="UP000320042"/>
    </source>
</evidence>
<feature type="domain" description="Glycosyl hydrolase family 63 C-terminal" evidence="1">
    <location>
        <begin position="690"/>
        <end position="777"/>
    </location>
</feature>
<proteinExistence type="predicted"/>
<dbReference type="Pfam" id="PF03200">
    <property type="entry name" value="Glyco_hydro_63"/>
    <property type="match status" value="1"/>
</dbReference>
<dbReference type="OrthoDB" id="9781878at2"/>
<dbReference type="AlphaFoldDB" id="A0A563UJB1"/>
<evidence type="ECO:0000259" key="2">
    <source>
        <dbReference type="Pfam" id="PF22422"/>
    </source>
</evidence>
<protein>
    <submittedName>
        <fullName evidence="3">Glucosidase</fullName>
    </submittedName>
</protein>
<dbReference type="PANTHER" id="PTHR10412">
    <property type="entry name" value="MANNOSYL-OLIGOSACCHARIDE GLUCOSIDASE"/>
    <property type="match status" value="1"/>
</dbReference>
<organism evidence="3 4">
    <name type="scientific">Mucilaginibacter pallidiroseus</name>
    <dbReference type="NCBI Taxonomy" id="2599295"/>
    <lineage>
        <taxon>Bacteria</taxon>
        <taxon>Pseudomonadati</taxon>
        <taxon>Bacteroidota</taxon>
        <taxon>Sphingobacteriia</taxon>
        <taxon>Sphingobacteriales</taxon>
        <taxon>Sphingobacteriaceae</taxon>
        <taxon>Mucilaginibacter</taxon>
    </lineage>
</organism>
<dbReference type="SUPFAM" id="SSF48208">
    <property type="entry name" value="Six-hairpin glycosidases"/>
    <property type="match status" value="1"/>
</dbReference>
<dbReference type="Proteomes" id="UP000320042">
    <property type="component" value="Unassembled WGS sequence"/>
</dbReference>
<sequence>MSIEKDRIKQPGWKKWGPYVSDRQWGTVREDYSANGDAWNYVSHDKARSYAYRWGEDAIAGICDREQLLCFGLALWNKKDHILKERLFGLSNAEGNHGEDVKEIYYYLDNTPTHSYMKMLYKYPQQPFPYDELVAESRKRDRTQAEFEIMDSGVFDGNNYFDVLIEYAKAATDDILIKITVHNRSGKDSEVNILPTIWFRNTWDWGYDSYKPNLSALSKNQIGIDHTNLDIAYFSAQTEAETLFCDNQTNAQRFGLAVSPGRYYKDGINNYLVDGAATINTGKQGTKACFNYDLKIPAGQSVTLKFRLSSIAEANFDDFDNIFTSRIAEADEFYQTLTPEDASIEKAMIQRQAYAGMLWTKQFYYFDVHQWLAGDPAYPPPAASRLDGRNSKWQHFNNRGDIISMPDKWEYPWFAAWDLAFHCIPLADLDMDFTKNQLTLLTKDWYMHPNGQLPAYEWDFSDANPPVLAIAVWEIYQQDKKQNNGRGDTYFLERIFHKLMINFTWWVNRKDSAGNNIFEGGFLGLDNIGVFDRNTVFPDGSHLEQADGTSWMAAYALNLMGMAAELAVTNDAYEDIASKFFEHFIYIAGAMSSLGEGGNAGLWDEQDDFFYDQLRMSDGGATKMRVRSIVGLMPLFAVRVLDDVDIASNPIFRSRMDWFKQNRPDLAALVSHWDEKSANNKHLISLLRGHRMKGILGYMLDENEFLSDYGIRSLSKYHLEHPFTATIQGTNFSIKYTPAESDTAMFGGNSNWRGPVWLPINYLIIGSLNRYHEFYGDEFKVECPTGSGQMMTLKEVADEICRRLTRLFLTDAAGHRPFNGTCAKTQTDEHFKSNLFFYEFFDGDNGRGLGAAHQTGWTGLIANCLYK</sequence>
<keyword evidence="4" id="KW-1185">Reference proteome</keyword>
<dbReference type="InterPro" id="IPR004888">
    <property type="entry name" value="Glycoside_hydrolase_63"/>
</dbReference>
<comment type="caution">
    <text evidence="3">The sequence shown here is derived from an EMBL/GenBank/DDBJ whole genome shotgun (WGS) entry which is preliminary data.</text>
</comment>
<dbReference type="PANTHER" id="PTHR10412:SF10">
    <property type="entry name" value="GLYCOSYL HYDROLASE FAMILY 63 C-TERMINAL DOMAIN-CONTAINING PROTEIN"/>
    <property type="match status" value="1"/>
</dbReference>
<dbReference type="InterPro" id="IPR054491">
    <property type="entry name" value="MGH1-like_GH"/>
</dbReference>
<accession>A0A563UJB1</accession>
<dbReference type="EMBL" id="VOEJ01000001">
    <property type="protein sequence ID" value="TWR31393.1"/>
    <property type="molecule type" value="Genomic_DNA"/>
</dbReference>
<evidence type="ECO:0000259" key="1">
    <source>
        <dbReference type="Pfam" id="PF03200"/>
    </source>
</evidence>
<dbReference type="Pfam" id="PF22422">
    <property type="entry name" value="MGH1-like_GH"/>
    <property type="match status" value="1"/>
</dbReference>